<reference evidence="2 3" key="1">
    <citation type="submission" date="2020-10" db="EMBL/GenBank/DDBJ databases">
        <title>Phylogeny of dyella-like bacteria.</title>
        <authorList>
            <person name="Fu J."/>
        </authorList>
    </citation>
    <scope>NUCLEOTIDE SEQUENCE [LARGE SCALE GENOMIC DNA]</scope>
    <source>
        <strain evidence="2 3">DHG40</strain>
    </source>
</reference>
<keyword evidence="3" id="KW-1185">Reference proteome</keyword>
<gene>
    <name evidence="2" type="ORF">ISP18_16445</name>
</gene>
<dbReference type="RefSeq" id="WP_380014476.1">
    <property type="nucleotide sequence ID" value="NZ_JADIKI010000023.1"/>
</dbReference>
<evidence type="ECO:0000313" key="3">
    <source>
        <dbReference type="Proteomes" id="UP001620409"/>
    </source>
</evidence>
<dbReference type="EMBL" id="JADIKI010000023">
    <property type="protein sequence ID" value="MFK2856196.1"/>
    <property type="molecule type" value="Genomic_DNA"/>
</dbReference>
<keyword evidence="1" id="KW-0472">Membrane</keyword>
<keyword evidence="1" id="KW-1133">Transmembrane helix</keyword>
<evidence type="ECO:0000313" key="2">
    <source>
        <dbReference type="EMBL" id="MFK2856196.1"/>
    </source>
</evidence>
<proteinExistence type="predicted"/>
<keyword evidence="1" id="KW-0812">Transmembrane</keyword>
<sequence length="69" mass="7178">MKFETLILRGLFVACMLVCGLILAAMITSKPAPMRLAAAGNTIVDLLVSAPSSCVLPIVDDMICVRAAG</sequence>
<comment type="caution">
    <text evidence="2">The sequence shown here is derived from an EMBL/GenBank/DDBJ whole genome shotgun (WGS) entry which is preliminary data.</text>
</comment>
<dbReference type="Proteomes" id="UP001620409">
    <property type="component" value="Unassembled WGS sequence"/>
</dbReference>
<organism evidence="2 3">
    <name type="scientific">Dyella humi</name>
    <dbReference type="NCBI Taxonomy" id="1770547"/>
    <lineage>
        <taxon>Bacteria</taxon>
        <taxon>Pseudomonadati</taxon>
        <taxon>Pseudomonadota</taxon>
        <taxon>Gammaproteobacteria</taxon>
        <taxon>Lysobacterales</taxon>
        <taxon>Rhodanobacteraceae</taxon>
        <taxon>Dyella</taxon>
    </lineage>
</organism>
<name>A0ABW8IPJ8_9GAMM</name>
<evidence type="ECO:0000256" key="1">
    <source>
        <dbReference type="SAM" id="Phobius"/>
    </source>
</evidence>
<feature type="transmembrane region" description="Helical" evidence="1">
    <location>
        <begin position="6"/>
        <end position="27"/>
    </location>
</feature>
<accession>A0ABW8IPJ8</accession>
<protein>
    <submittedName>
        <fullName evidence="2">Uncharacterized protein</fullName>
    </submittedName>
</protein>